<dbReference type="PANTHER" id="PTHR30572">
    <property type="entry name" value="MEMBRANE COMPONENT OF TRANSPORTER-RELATED"/>
    <property type="match status" value="1"/>
</dbReference>
<reference evidence="10 11" key="1">
    <citation type="submission" date="2023-06" db="EMBL/GenBank/DDBJ databases">
        <authorList>
            <person name="Oyuntsetseg B."/>
            <person name="Kim S.B."/>
        </authorList>
    </citation>
    <scope>NUCLEOTIDE SEQUENCE [LARGE SCALE GENOMIC DNA]</scope>
    <source>
        <strain evidence="10 11">2-15</strain>
    </source>
</reference>
<organism evidence="10 11">
    <name type="scientific">Amycolatopsis carbonis</name>
    <dbReference type="NCBI Taxonomy" id="715471"/>
    <lineage>
        <taxon>Bacteria</taxon>
        <taxon>Bacillati</taxon>
        <taxon>Actinomycetota</taxon>
        <taxon>Actinomycetes</taxon>
        <taxon>Pseudonocardiales</taxon>
        <taxon>Pseudonocardiaceae</taxon>
        <taxon>Amycolatopsis</taxon>
    </lineage>
</organism>
<dbReference type="GO" id="GO:0005886">
    <property type="term" value="C:plasma membrane"/>
    <property type="evidence" value="ECO:0007669"/>
    <property type="project" value="UniProtKB-SubCell"/>
</dbReference>
<evidence type="ECO:0000256" key="4">
    <source>
        <dbReference type="ARBA" id="ARBA00022989"/>
    </source>
</evidence>
<protein>
    <submittedName>
        <fullName evidence="10">ABC transporter permease</fullName>
    </submittedName>
</protein>
<keyword evidence="11" id="KW-1185">Reference proteome</keyword>
<dbReference type="Pfam" id="PF02687">
    <property type="entry name" value="FtsX"/>
    <property type="match status" value="1"/>
</dbReference>
<dbReference type="RefSeq" id="WP_285965876.1">
    <property type="nucleotide sequence ID" value="NZ_CP127294.1"/>
</dbReference>
<evidence type="ECO:0000313" key="10">
    <source>
        <dbReference type="EMBL" id="WIX75099.1"/>
    </source>
</evidence>
<feature type="transmembrane region" description="Helical" evidence="7">
    <location>
        <begin position="279"/>
        <end position="303"/>
    </location>
</feature>
<gene>
    <name evidence="10" type="ORF">QRX50_26490</name>
</gene>
<feature type="transmembrane region" description="Helical" evidence="7">
    <location>
        <begin position="365"/>
        <end position="385"/>
    </location>
</feature>
<dbReference type="InterPro" id="IPR003838">
    <property type="entry name" value="ABC3_permease_C"/>
</dbReference>
<dbReference type="Proteomes" id="UP001236014">
    <property type="component" value="Chromosome"/>
</dbReference>
<feature type="transmembrane region" description="Helical" evidence="7">
    <location>
        <begin position="21"/>
        <end position="43"/>
    </location>
</feature>
<feature type="domain" description="ABC3 transporter permease C-terminal" evidence="8">
    <location>
        <begin position="282"/>
        <end position="395"/>
    </location>
</feature>
<feature type="domain" description="MacB-like periplasmic core" evidence="9">
    <location>
        <begin position="21"/>
        <end position="236"/>
    </location>
</feature>
<dbReference type="KEGG" id="acab:QRX50_26490"/>
<accession>A0A9Y2MTP2</accession>
<evidence type="ECO:0000256" key="5">
    <source>
        <dbReference type="ARBA" id="ARBA00023136"/>
    </source>
</evidence>
<keyword evidence="4 7" id="KW-1133">Transmembrane helix</keyword>
<keyword evidence="5 7" id="KW-0472">Membrane</keyword>
<evidence type="ECO:0000256" key="3">
    <source>
        <dbReference type="ARBA" id="ARBA00022692"/>
    </source>
</evidence>
<dbReference type="InterPro" id="IPR025857">
    <property type="entry name" value="MacB_PCD"/>
</dbReference>
<evidence type="ECO:0000313" key="11">
    <source>
        <dbReference type="Proteomes" id="UP001236014"/>
    </source>
</evidence>
<keyword evidence="2" id="KW-1003">Cell membrane</keyword>
<dbReference type="EMBL" id="CP127294">
    <property type="protein sequence ID" value="WIX75099.1"/>
    <property type="molecule type" value="Genomic_DNA"/>
</dbReference>
<feature type="transmembrane region" description="Helical" evidence="7">
    <location>
        <begin position="324"/>
        <end position="353"/>
    </location>
</feature>
<sequence length="403" mass="40657">MRLSDLLDEALAGIAARPVRTALTVLGTFIGITTLVVTLGVAATAGNQIAGRFDAVTATGVTVTVPPPPAPSSPPLVDWAGLADLQRLNGVHAAASIAELDTGGTGALSVRANELDDPTTVADRALPVVAATAGLPAVVNATIAQGRFFDNGHVSRRDRVAVLGAGAAKLLGITRVDDQPAVFVDDRAFTVIGILGDGGLDLDRALDTSVVLPYTTAADRLGAGAPTKVLIRTDLGAASLIARQAPIALSPNGHDSLQVLAPPDPASLRGGVEHDINGLFVVLGLVSLVVGAIGIANVTLVTVMERVGEIGLRRSLGARRRHIAAQFLVESVTVGLFGGLLGSSAGIIAVVIVSAANGWTPVLDLSLAAGAPVTGALVGLLAGLYPAVRAARMEPVEALRSGT</sequence>
<comment type="subcellular location">
    <subcellularLocation>
        <location evidence="1">Cell membrane</location>
        <topology evidence="1">Multi-pass membrane protein</topology>
    </subcellularLocation>
</comment>
<evidence type="ECO:0000256" key="1">
    <source>
        <dbReference type="ARBA" id="ARBA00004651"/>
    </source>
</evidence>
<dbReference type="AlphaFoldDB" id="A0A9Y2MTP2"/>
<evidence type="ECO:0000256" key="2">
    <source>
        <dbReference type="ARBA" id="ARBA00022475"/>
    </source>
</evidence>
<dbReference type="GO" id="GO:0022857">
    <property type="term" value="F:transmembrane transporter activity"/>
    <property type="evidence" value="ECO:0007669"/>
    <property type="project" value="TreeGrafter"/>
</dbReference>
<keyword evidence="3 7" id="KW-0812">Transmembrane</keyword>
<name>A0A9Y2MTP2_9PSEU</name>
<evidence type="ECO:0000256" key="6">
    <source>
        <dbReference type="ARBA" id="ARBA00038076"/>
    </source>
</evidence>
<evidence type="ECO:0000256" key="7">
    <source>
        <dbReference type="SAM" id="Phobius"/>
    </source>
</evidence>
<dbReference type="PANTHER" id="PTHR30572:SF4">
    <property type="entry name" value="ABC TRANSPORTER PERMEASE YTRF"/>
    <property type="match status" value="1"/>
</dbReference>
<comment type="similarity">
    <text evidence="6">Belongs to the ABC-4 integral membrane protein family.</text>
</comment>
<evidence type="ECO:0000259" key="8">
    <source>
        <dbReference type="Pfam" id="PF02687"/>
    </source>
</evidence>
<evidence type="ECO:0000259" key="9">
    <source>
        <dbReference type="Pfam" id="PF12704"/>
    </source>
</evidence>
<dbReference type="Pfam" id="PF12704">
    <property type="entry name" value="MacB_PCD"/>
    <property type="match status" value="1"/>
</dbReference>
<proteinExistence type="inferred from homology"/>
<dbReference type="InterPro" id="IPR050250">
    <property type="entry name" value="Macrolide_Exporter_MacB"/>
</dbReference>